<feature type="compositionally biased region" description="Basic residues" evidence="1">
    <location>
        <begin position="28"/>
        <end position="37"/>
    </location>
</feature>
<protein>
    <submittedName>
        <fullName evidence="2">Uncharacterized protein</fullName>
    </submittedName>
</protein>
<accession>A0A8H3LS54</accession>
<reference evidence="2" key="1">
    <citation type="submission" date="2019-10" db="EMBL/GenBank/DDBJ databases">
        <title>Conservation and host-specific expression of non-tandemly repeated heterogenous ribosome RNA gene in arbuscular mycorrhizal fungi.</title>
        <authorList>
            <person name="Maeda T."/>
            <person name="Kobayashi Y."/>
            <person name="Nakagawa T."/>
            <person name="Ezawa T."/>
            <person name="Yamaguchi K."/>
            <person name="Bino T."/>
            <person name="Nishimoto Y."/>
            <person name="Shigenobu S."/>
            <person name="Kawaguchi M."/>
        </authorList>
    </citation>
    <scope>NUCLEOTIDE SEQUENCE</scope>
    <source>
        <strain evidence="2">HR1</strain>
    </source>
</reference>
<dbReference type="AlphaFoldDB" id="A0A8H3LS54"/>
<evidence type="ECO:0000313" key="3">
    <source>
        <dbReference type="Proteomes" id="UP000615446"/>
    </source>
</evidence>
<evidence type="ECO:0000256" key="1">
    <source>
        <dbReference type="SAM" id="MobiDB-lite"/>
    </source>
</evidence>
<gene>
    <name evidence="2" type="ORF">RCL2_002064100</name>
</gene>
<name>A0A8H3LS54_9GLOM</name>
<feature type="region of interest" description="Disordered" evidence="1">
    <location>
        <begin position="1"/>
        <end position="44"/>
    </location>
</feature>
<dbReference type="EMBL" id="BLAL01000229">
    <property type="protein sequence ID" value="GES93897.1"/>
    <property type="molecule type" value="Genomic_DNA"/>
</dbReference>
<sequence>MISLHGGNEIRTCADNTGREADATFRPPKQRNNHKWIRPGPTSLNADIKARTKFEFGTHDKNWRTT</sequence>
<proteinExistence type="predicted"/>
<evidence type="ECO:0000313" key="2">
    <source>
        <dbReference type="EMBL" id="GES93897.1"/>
    </source>
</evidence>
<organism evidence="2 3">
    <name type="scientific">Rhizophagus clarus</name>
    <dbReference type="NCBI Taxonomy" id="94130"/>
    <lineage>
        <taxon>Eukaryota</taxon>
        <taxon>Fungi</taxon>
        <taxon>Fungi incertae sedis</taxon>
        <taxon>Mucoromycota</taxon>
        <taxon>Glomeromycotina</taxon>
        <taxon>Glomeromycetes</taxon>
        <taxon>Glomerales</taxon>
        <taxon>Glomeraceae</taxon>
        <taxon>Rhizophagus</taxon>
    </lineage>
</organism>
<comment type="caution">
    <text evidence="2">The sequence shown here is derived from an EMBL/GenBank/DDBJ whole genome shotgun (WGS) entry which is preliminary data.</text>
</comment>
<dbReference type="Proteomes" id="UP000615446">
    <property type="component" value="Unassembled WGS sequence"/>
</dbReference>